<evidence type="ECO:0000256" key="9">
    <source>
        <dbReference type="ARBA" id="ARBA00022777"/>
    </source>
</evidence>
<dbReference type="SUPFAM" id="SSF52540">
    <property type="entry name" value="P-loop containing nucleoside triphosphate hydrolases"/>
    <property type="match status" value="1"/>
</dbReference>
<dbReference type="EC" id="2.7.1.130" evidence="3 13"/>
<evidence type="ECO:0000256" key="4">
    <source>
        <dbReference type="ARBA" id="ARBA00016436"/>
    </source>
</evidence>
<dbReference type="InterPro" id="IPR027417">
    <property type="entry name" value="P-loop_NTPase"/>
</dbReference>
<keyword evidence="7 13" id="KW-0808">Transferase</keyword>
<comment type="pathway">
    <text evidence="2 13">Glycolipid biosynthesis; lipid IV(A) biosynthesis; lipid IV(A) from (3R)-3-hydroxytetradecanoyl-[acyl-carrier-protein] and UDP-N-acetyl-alpha-D-glucosamine: step 6/6.</text>
</comment>
<dbReference type="InterPro" id="IPR003758">
    <property type="entry name" value="LpxK"/>
</dbReference>
<evidence type="ECO:0000256" key="13">
    <source>
        <dbReference type="HAMAP-Rule" id="MF_00409"/>
    </source>
</evidence>
<evidence type="ECO:0000256" key="7">
    <source>
        <dbReference type="ARBA" id="ARBA00022679"/>
    </source>
</evidence>
<dbReference type="GO" id="GO:0005524">
    <property type="term" value="F:ATP binding"/>
    <property type="evidence" value="ECO:0007669"/>
    <property type="project" value="UniProtKB-UniRule"/>
</dbReference>
<dbReference type="AlphaFoldDB" id="G2EBQ6"/>
<evidence type="ECO:0000256" key="8">
    <source>
        <dbReference type="ARBA" id="ARBA00022741"/>
    </source>
</evidence>
<name>G2EBQ6_9FLAO</name>
<dbReference type="HAMAP" id="MF_00409">
    <property type="entry name" value="LpxK"/>
    <property type="match status" value="1"/>
</dbReference>
<keyword evidence="15" id="KW-1185">Reference proteome</keyword>
<evidence type="ECO:0000256" key="11">
    <source>
        <dbReference type="ARBA" id="ARBA00023098"/>
    </source>
</evidence>
<dbReference type="GO" id="GO:0009029">
    <property type="term" value="F:lipid-A 4'-kinase activity"/>
    <property type="evidence" value="ECO:0007669"/>
    <property type="project" value="UniProtKB-UniRule"/>
</dbReference>
<keyword evidence="8 13" id="KW-0547">Nucleotide-binding</keyword>
<dbReference type="EMBL" id="AFXZ01000012">
    <property type="protein sequence ID" value="EGV44116.1"/>
    <property type="molecule type" value="Genomic_DNA"/>
</dbReference>
<sequence>MKLLRKILFPIVPIYYAITWLRNQFYDMRIFKSKSYNLPIICVGNLSTGGTGKTPMIELLIQILKDSYQVATLSRGYKRDTEGFILANNSDSAKTLGDEPFQFYTKFYKEVQIAVDSNRQRGIEKLISLPKKLDVILLDDAFQHRRVDAGFNILLTTYHELYCDDWVLPTGNLREPRSGAKRAQIIVVTKCPDTISPREKEQIILKLKPETNQKVFFSSIDYSENVLSNNTSQKLMDLKPFTLVTGIANASPLVAYLKNKGFKFKHLNFPDHHVFTDADIAQLEQKNLLLTTEKDFMRLRSYTSLENKLFYIPITAVVDDQALFRTMIMEYVNYAD</sequence>
<comment type="catalytic activity">
    <reaction evidence="13">
        <text>a lipid A disaccharide + ATP = a lipid IVA + ADP + H(+)</text>
        <dbReference type="Rhea" id="RHEA:67840"/>
        <dbReference type="ChEBI" id="CHEBI:15378"/>
        <dbReference type="ChEBI" id="CHEBI:30616"/>
        <dbReference type="ChEBI" id="CHEBI:176343"/>
        <dbReference type="ChEBI" id="CHEBI:176425"/>
        <dbReference type="ChEBI" id="CHEBI:456216"/>
        <dbReference type="EC" id="2.7.1.130"/>
    </reaction>
</comment>
<proteinExistence type="inferred from homology"/>
<keyword evidence="11 13" id="KW-0443">Lipid metabolism</keyword>
<dbReference type="Pfam" id="PF02606">
    <property type="entry name" value="LpxK"/>
    <property type="match status" value="1"/>
</dbReference>
<dbReference type="NCBIfam" id="TIGR00682">
    <property type="entry name" value="lpxK"/>
    <property type="match status" value="1"/>
</dbReference>
<dbReference type="eggNOG" id="COG1663">
    <property type="taxonomic scope" value="Bacteria"/>
</dbReference>
<keyword evidence="5 13" id="KW-0444">Lipid biosynthesis</keyword>
<comment type="caution">
    <text evidence="14">The sequence shown here is derived from an EMBL/GenBank/DDBJ whole genome shotgun (WGS) entry which is preliminary data.</text>
</comment>
<evidence type="ECO:0000256" key="2">
    <source>
        <dbReference type="ARBA" id="ARBA00004870"/>
    </source>
</evidence>
<evidence type="ECO:0000256" key="6">
    <source>
        <dbReference type="ARBA" id="ARBA00022556"/>
    </source>
</evidence>
<evidence type="ECO:0000313" key="15">
    <source>
        <dbReference type="Proteomes" id="UP000003730"/>
    </source>
</evidence>
<dbReference type="GO" id="GO:0005886">
    <property type="term" value="C:plasma membrane"/>
    <property type="evidence" value="ECO:0007669"/>
    <property type="project" value="TreeGrafter"/>
</dbReference>
<dbReference type="RefSeq" id="WP_008635877.1">
    <property type="nucleotide sequence ID" value="NZ_AFXZ01000012.1"/>
</dbReference>
<evidence type="ECO:0000256" key="3">
    <source>
        <dbReference type="ARBA" id="ARBA00012071"/>
    </source>
</evidence>
<dbReference type="GO" id="GO:0009245">
    <property type="term" value="P:lipid A biosynthetic process"/>
    <property type="evidence" value="ECO:0007669"/>
    <property type="project" value="UniProtKB-UniRule"/>
</dbReference>
<dbReference type="PATRIC" id="fig|1046627.3.peg.965"/>
<dbReference type="UniPathway" id="UPA00359">
    <property type="reaction ID" value="UER00482"/>
</dbReference>
<organism evidence="14 15">
    <name type="scientific">Bizionia argentinensis JUB59</name>
    <dbReference type="NCBI Taxonomy" id="1046627"/>
    <lineage>
        <taxon>Bacteria</taxon>
        <taxon>Pseudomonadati</taxon>
        <taxon>Bacteroidota</taxon>
        <taxon>Flavobacteriia</taxon>
        <taxon>Flavobacteriales</taxon>
        <taxon>Flavobacteriaceae</taxon>
        <taxon>Bizionia</taxon>
    </lineage>
</organism>
<dbReference type="PANTHER" id="PTHR42724">
    <property type="entry name" value="TETRAACYLDISACCHARIDE 4'-KINASE"/>
    <property type="match status" value="1"/>
</dbReference>
<evidence type="ECO:0000256" key="12">
    <source>
        <dbReference type="ARBA" id="ARBA00029757"/>
    </source>
</evidence>
<comment type="function">
    <text evidence="1 13">Transfers the gamma-phosphate of ATP to the 4'-position of a tetraacyldisaccharide 1-phosphate intermediate (termed DS-1-P) to form tetraacyldisaccharide 1,4'-bis-phosphate (lipid IVA).</text>
</comment>
<dbReference type="PANTHER" id="PTHR42724:SF1">
    <property type="entry name" value="TETRAACYLDISACCHARIDE 4'-KINASE, MITOCHONDRIAL-RELATED"/>
    <property type="match status" value="1"/>
</dbReference>
<dbReference type="Proteomes" id="UP000003730">
    <property type="component" value="Unassembled WGS sequence"/>
</dbReference>
<protein>
    <recommendedName>
        <fullName evidence="4 13">Tetraacyldisaccharide 4'-kinase</fullName>
        <ecNumber evidence="3 13">2.7.1.130</ecNumber>
    </recommendedName>
    <alternativeName>
        <fullName evidence="12 13">Lipid A 4'-kinase</fullName>
    </alternativeName>
</protein>
<gene>
    <name evidence="13 14" type="primary">lpxK</name>
    <name evidence="14" type="ORF">BZARG_934</name>
</gene>
<evidence type="ECO:0000256" key="5">
    <source>
        <dbReference type="ARBA" id="ARBA00022516"/>
    </source>
</evidence>
<keyword evidence="9 13" id="KW-0418">Kinase</keyword>
<feature type="binding site" evidence="13">
    <location>
        <begin position="47"/>
        <end position="54"/>
    </location>
    <ligand>
        <name>ATP</name>
        <dbReference type="ChEBI" id="CHEBI:30616"/>
    </ligand>
</feature>
<evidence type="ECO:0000313" key="14">
    <source>
        <dbReference type="EMBL" id="EGV44116.1"/>
    </source>
</evidence>
<keyword evidence="6 13" id="KW-0441">Lipid A biosynthesis</keyword>
<keyword evidence="10 13" id="KW-0067">ATP-binding</keyword>
<dbReference type="STRING" id="1046627.BZARG_934"/>
<reference evidence="14 15" key="1">
    <citation type="journal article" date="2008" name="Int. J. Syst. Evol. Microbiol.">
        <title>Bizionia argentinensis sp. nov., isolated from surface marine water in Antarctica.</title>
        <authorList>
            <person name="Bercovich A."/>
            <person name="Vazquez S.C."/>
            <person name="Yankilevich P."/>
            <person name="Coria S.H."/>
            <person name="Foti M."/>
            <person name="Hernandez E."/>
            <person name="Vidal A."/>
            <person name="Ruberto L."/>
            <person name="Melo C."/>
            <person name="Marenssi S."/>
            <person name="Criscuolo M."/>
            <person name="Memoli M."/>
            <person name="Arguelles M."/>
            <person name="Mac Cormack W.P."/>
        </authorList>
    </citation>
    <scope>NUCLEOTIDE SEQUENCE [LARGE SCALE GENOMIC DNA]</scope>
    <source>
        <strain evidence="14 15">JUB59</strain>
    </source>
</reference>
<accession>G2EBQ6</accession>
<evidence type="ECO:0000256" key="10">
    <source>
        <dbReference type="ARBA" id="ARBA00022840"/>
    </source>
</evidence>
<comment type="similarity">
    <text evidence="13">Belongs to the LpxK family.</text>
</comment>
<evidence type="ECO:0000256" key="1">
    <source>
        <dbReference type="ARBA" id="ARBA00002274"/>
    </source>
</evidence>
<dbReference type="OrthoDB" id="9766423at2"/>